<evidence type="ECO:0000259" key="3">
    <source>
        <dbReference type="PROSITE" id="PS51677"/>
    </source>
</evidence>
<dbReference type="AlphaFoldDB" id="A0A1V2UAJ3"/>
<dbReference type="RefSeq" id="WP_062805777.1">
    <property type="nucleotide sequence ID" value="NZ_CABMMO010000023.1"/>
</dbReference>
<dbReference type="InterPro" id="IPR002509">
    <property type="entry name" value="NODB_dom"/>
</dbReference>
<gene>
    <name evidence="4" type="ORF">BTN92_15550</name>
</gene>
<dbReference type="EMBL" id="MSTR01000023">
    <property type="protein sequence ID" value="ONN40272.1"/>
    <property type="molecule type" value="Genomic_DNA"/>
</dbReference>
<dbReference type="GO" id="GO:0005975">
    <property type="term" value="P:carbohydrate metabolic process"/>
    <property type="evidence" value="ECO:0007669"/>
    <property type="project" value="InterPro"/>
</dbReference>
<evidence type="ECO:0000256" key="1">
    <source>
        <dbReference type="ARBA" id="ARBA00022723"/>
    </source>
</evidence>
<dbReference type="Proteomes" id="UP000189299">
    <property type="component" value="Unassembled WGS sequence"/>
</dbReference>
<evidence type="ECO:0000313" key="4">
    <source>
        <dbReference type="EMBL" id="ONN40272.1"/>
    </source>
</evidence>
<proteinExistence type="predicted"/>
<comment type="caution">
    <text evidence="4">The sequence shown here is derived from an EMBL/GenBank/DDBJ whole genome shotgun (WGS) entry which is preliminary data.</text>
</comment>
<dbReference type="Gene3D" id="3.20.20.370">
    <property type="entry name" value="Glycoside hydrolase/deacetylase"/>
    <property type="match status" value="1"/>
</dbReference>
<dbReference type="SUPFAM" id="SSF88713">
    <property type="entry name" value="Glycoside hydrolase/deacetylase"/>
    <property type="match status" value="1"/>
</dbReference>
<dbReference type="PANTHER" id="PTHR10587">
    <property type="entry name" value="GLYCOSYL TRANSFERASE-RELATED"/>
    <property type="match status" value="1"/>
</dbReference>
<dbReference type="OrthoDB" id="9812065at2"/>
<name>A0A1V2UAJ3_ENTMU</name>
<dbReference type="PROSITE" id="PS51677">
    <property type="entry name" value="NODB"/>
    <property type="match status" value="1"/>
</dbReference>
<evidence type="ECO:0000256" key="2">
    <source>
        <dbReference type="ARBA" id="ARBA00022801"/>
    </source>
</evidence>
<evidence type="ECO:0000313" key="5">
    <source>
        <dbReference type="Proteomes" id="UP000189299"/>
    </source>
</evidence>
<dbReference type="PANTHER" id="PTHR10587:SF133">
    <property type="entry name" value="CHITIN DEACETYLASE 1-RELATED"/>
    <property type="match status" value="1"/>
</dbReference>
<reference evidence="4 5" key="1">
    <citation type="submission" date="2016-12" db="EMBL/GenBank/DDBJ databases">
        <authorList>
            <person name="Song W.-J."/>
            <person name="Kurnit D.M."/>
        </authorList>
    </citation>
    <scope>NUCLEOTIDE SEQUENCE [LARGE SCALE GENOMIC DNA]</scope>
    <source>
        <strain evidence="4 5">CGB1038-1_S1</strain>
    </source>
</reference>
<organism evidence="4 5">
    <name type="scientific">Enterococcus mundtii</name>
    <dbReference type="NCBI Taxonomy" id="53346"/>
    <lineage>
        <taxon>Bacteria</taxon>
        <taxon>Bacillati</taxon>
        <taxon>Bacillota</taxon>
        <taxon>Bacilli</taxon>
        <taxon>Lactobacillales</taxon>
        <taxon>Enterococcaceae</taxon>
        <taxon>Enterococcus</taxon>
    </lineage>
</organism>
<keyword evidence="1" id="KW-0479">Metal-binding</keyword>
<accession>A0A1V2UAJ3</accession>
<dbReference type="InterPro" id="IPR011330">
    <property type="entry name" value="Glyco_hydro/deAcase_b/a-brl"/>
</dbReference>
<protein>
    <submittedName>
        <fullName evidence="4">Polysaccharide deacetylase</fullName>
    </submittedName>
</protein>
<dbReference type="InterPro" id="IPR050248">
    <property type="entry name" value="Polysacc_deacetylase_ArnD"/>
</dbReference>
<keyword evidence="2" id="KW-0378">Hydrolase</keyword>
<sequence>MKRLLIAIFGTLILALLVGIPYKYLMNQVHWKDQKTFETQIKKIIKTELFDCDINQIEKSTSGDNQYSKYYMYYSTSEKEHIIKQLGAQTKEASKQMKDSRSMVLSYVNEQKVNDKIINRQLVTKKYVWDEKTKCLNYFGEVKAIAEILLSQNRNNSRLKDIINDEGDFLAIKRIIQEQVLDTHASLKSILDDEKINQVLMDDFLTNSSKITIFPHSLEIMFDKEIVGMKKINVSFEKIFPFINPEIAYDRDVSKKEIDKKRKYVALTFDDGPNDTSTIKLLEKLKAEKVKATFFVLGQMVDKNPEVAEQIIREGHELGSHSYTHPDLTHLSPDKIKEEVLKTDKAVFRATGVLPRYFRPPYGAINRSVAKSIGLPIIQWNVDSEDWKVKDKDLIVNKVMNTIKNGSIILIHDIHDLSVESIPKMVNQLRKSGYEFLTVSELLSHSQKPMNQYFGINDSREIK</sequence>
<dbReference type="Pfam" id="PF01522">
    <property type="entry name" value="Polysacc_deac_1"/>
    <property type="match status" value="1"/>
</dbReference>
<dbReference type="GO" id="GO:0046872">
    <property type="term" value="F:metal ion binding"/>
    <property type="evidence" value="ECO:0007669"/>
    <property type="project" value="UniProtKB-KW"/>
</dbReference>
<dbReference type="CDD" id="cd10954">
    <property type="entry name" value="CE4_CtAXE_like"/>
    <property type="match status" value="1"/>
</dbReference>
<dbReference type="GO" id="GO:0016020">
    <property type="term" value="C:membrane"/>
    <property type="evidence" value="ECO:0007669"/>
    <property type="project" value="TreeGrafter"/>
</dbReference>
<feature type="domain" description="NodB homology" evidence="3">
    <location>
        <begin position="263"/>
        <end position="437"/>
    </location>
</feature>
<dbReference type="GO" id="GO:0016810">
    <property type="term" value="F:hydrolase activity, acting on carbon-nitrogen (but not peptide) bonds"/>
    <property type="evidence" value="ECO:0007669"/>
    <property type="project" value="InterPro"/>
</dbReference>